<dbReference type="OMA" id="NIECIKF"/>
<dbReference type="AlphaFoldDB" id="A0A0L0D894"/>
<dbReference type="GeneID" id="25564065"/>
<dbReference type="RefSeq" id="XP_013758863.1">
    <property type="nucleotide sequence ID" value="XM_013903409.1"/>
</dbReference>
<dbReference type="OrthoDB" id="73161at2759"/>
<sequence>MSTGEGEDGLEVVDLSFVLHPQVFAPPGSRPCPVYQELTLKESSAALAVIAFRNYYTAALRLSYLRANDDTGDDEVADDRWIDMDVVKLMADPHLETDAEAWIILVVAPRSADGEGADDSMSASPLTKVISCRLPDPQPAITRIRLYLIQPSPLWRRFGVNELAVLGRAVYGKAAADKDGVSASDADKDPRVARIEGHLARLRKLRDLLNPRVAILAGYDLALPDNYAAIDPR</sequence>
<organism evidence="1 2">
    <name type="scientific">Thecamonas trahens ATCC 50062</name>
    <dbReference type="NCBI Taxonomy" id="461836"/>
    <lineage>
        <taxon>Eukaryota</taxon>
        <taxon>Apusozoa</taxon>
        <taxon>Apusomonadida</taxon>
        <taxon>Apusomonadidae</taxon>
        <taxon>Thecamonas</taxon>
    </lineage>
</organism>
<dbReference type="EMBL" id="GL349450">
    <property type="protein sequence ID" value="KNC48296.1"/>
    <property type="molecule type" value="Genomic_DNA"/>
</dbReference>
<protein>
    <submittedName>
        <fullName evidence="1">Uncharacterized protein</fullName>
    </submittedName>
</protein>
<dbReference type="Proteomes" id="UP000054408">
    <property type="component" value="Unassembled WGS sequence"/>
</dbReference>
<dbReference type="GO" id="GO:0005654">
    <property type="term" value="C:nucleoplasm"/>
    <property type="evidence" value="ECO:0007669"/>
    <property type="project" value="TreeGrafter"/>
</dbReference>
<proteinExistence type="predicted"/>
<evidence type="ECO:0000313" key="2">
    <source>
        <dbReference type="Proteomes" id="UP000054408"/>
    </source>
</evidence>
<gene>
    <name evidence="1" type="ORF">AMSG_04527</name>
</gene>
<evidence type="ECO:0000313" key="1">
    <source>
        <dbReference type="EMBL" id="KNC48296.1"/>
    </source>
</evidence>
<dbReference type="PANTHER" id="PTHR31239:SF2">
    <property type="entry name" value="NICOLIN-1"/>
    <property type="match status" value="1"/>
</dbReference>
<reference evidence="1 2" key="1">
    <citation type="submission" date="2010-05" db="EMBL/GenBank/DDBJ databases">
        <title>The Genome Sequence of Thecamonas trahens ATCC 50062.</title>
        <authorList>
            <consortium name="The Broad Institute Genome Sequencing Platform"/>
            <person name="Russ C."/>
            <person name="Cuomo C."/>
            <person name="Shea T."/>
            <person name="Young S.K."/>
            <person name="Zeng Q."/>
            <person name="Koehrsen M."/>
            <person name="Haas B."/>
            <person name="Borodovsky M."/>
            <person name="Guigo R."/>
            <person name="Alvarado L."/>
            <person name="Berlin A."/>
            <person name="Bochicchio J."/>
            <person name="Borenstein D."/>
            <person name="Chapman S."/>
            <person name="Chen Z."/>
            <person name="Freedman E."/>
            <person name="Gellesch M."/>
            <person name="Goldberg J."/>
            <person name="Griggs A."/>
            <person name="Gujja S."/>
            <person name="Heilman E."/>
            <person name="Heiman D."/>
            <person name="Hepburn T."/>
            <person name="Howarth C."/>
            <person name="Jen D."/>
            <person name="Larson L."/>
            <person name="Mehta T."/>
            <person name="Park D."/>
            <person name="Pearson M."/>
            <person name="Roberts A."/>
            <person name="Saif S."/>
            <person name="Shenoy N."/>
            <person name="Sisk P."/>
            <person name="Stolte C."/>
            <person name="Sykes S."/>
            <person name="Thomson T."/>
            <person name="Walk T."/>
            <person name="White J."/>
            <person name="Yandava C."/>
            <person name="Burger G."/>
            <person name="Gray M.W."/>
            <person name="Holland P.W.H."/>
            <person name="King N."/>
            <person name="Lang F.B.F."/>
            <person name="Roger A.J."/>
            <person name="Ruiz-Trillo I."/>
            <person name="Lander E."/>
            <person name="Nusbaum C."/>
        </authorList>
    </citation>
    <scope>NUCLEOTIDE SEQUENCE [LARGE SCALE GENOMIC DNA]</scope>
    <source>
        <strain evidence="1 2">ATCC 50062</strain>
    </source>
</reference>
<name>A0A0L0D894_THETB</name>
<dbReference type="PANTHER" id="PTHR31239">
    <property type="entry name" value="NICOLIN 1"/>
    <property type="match status" value="1"/>
</dbReference>
<dbReference type="InterPro" id="IPR040235">
    <property type="entry name" value="Nicolin-1"/>
</dbReference>
<accession>A0A0L0D894</accession>
<keyword evidence="2" id="KW-1185">Reference proteome</keyword>